<dbReference type="EMBL" id="FOIB01000003">
    <property type="protein sequence ID" value="SET76638.1"/>
    <property type="molecule type" value="Genomic_DNA"/>
</dbReference>
<evidence type="ECO:0000256" key="2">
    <source>
        <dbReference type="ARBA" id="ARBA00022801"/>
    </source>
</evidence>
<dbReference type="Pfam" id="PF03543">
    <property type="entry name" value="Peptidase_C58"/>
    <property type="match status" value="1"/>
</dbReference>
<feature type="domain" description="Peptidase C58 YopT-type" evidence="4">
    <location>
        <begin position="16"/>
        <end position="170"/>
    </location>
</feature>
<dbReference type="Proteomes" id="UP000183760">
    <property type="component" value="Unassembled WGS sequence"/>
</dbReference>
<dbReference type="InterPro" id="IPR038765">
    <property type="entry name" value="Papain-like_cys_pep_sf"/>
</dbReference>
<sequence length="187" mass="20999">MTRILTEFSQKRVARSKGLADQGYCLALSARWVRHIIDSEKDGWDVPKQSVHKRLQLLKDETVSLYALHQSYLSRQGKVLDMIDAQSALLTVAKSGLMEDQAIVIASELIRKGSTYVISNRHGSTAEEHAMALYRTGGVFSTCFYFFDPNVGEVFASSEDEAAFVINELMGPKCDSRTTEWNLLRCN</sequence>
<name>A0ABY1C7J1_MYXFU</name>
<evidence type="ECO:0000256" key="1">
    <source>
        <dbReference type="ARBA" id="ARBA00022670"/>
    </source>
</evidence>
<evidence type="ECO:0000259" key="4">
    <source>
        <dbReference type="Pfam" id="PF03543"/>
    </source>
</evidence>
<keyword evidence="6" id="KW-1185">Reference proteome</keyword>
<keyword evidence="1" id="KW-0645">Protease</keyword>
<organism evidence="5 6">
    <name type="scientific">Myxococcus fulvus</name>
    <dbReference type="NCBI Taxonomy" id="33"/>
    <lineage>
        <taxon>Bacteria</taxon>
        <taxon>Pseudomonadati</taxon>
        <taxon>Myxococcota</taxon>
        <taxon>Myxococcia</taxon>
        <taxon>Myxococcales</taxon>
        <taxon>Cystobacterineae</taxon>
        <taxon>Myxococcaceae</taxon>
        <taxon>Myxococcus</taxon>
    </lineage>
</organism>
<dbReference type="InterPro" id="IPR006473">
    <property type="entry name" value="Peptidase_C58_Yopt"/>
</dbReference>
<keyword evidence="3" id="KW-0788">Thiol protease</keyword>
<keyword evidence="2" id="KW-0378">Hydrolase</keyword>
<dbReference type="SUPFAM" id="SSF54001">
    <property type="entry name" value="Cysteine proteinases"/>
    <property type="match status" value="1"/>
</dbReference>
<evidence type="ECO:0000313" key="6">
    <source>
        <dbReference type="Proteomes" id="UP000183760"/>
    </source>
</evidence>
<gene>
    <name evidence="5" type="ORF">SAMN05443572_103128</name>
</gene>
<protein>
    <submittedName>
        <fullName evidence="5">Virulence surface antigen</fullName>
    </submittedName>
</protein>
<evidence type="ECO:0000313" key="5">
    <source>
        <dbReference type="EMBL" id="SET76638.1"/>
    </source>
</evidence>
<dbReference type="Gene3D" id="3.90.70.20">
    <property type="match status" value="1"/>
</dbReference>
<accession>A0ABY1C7J1</accession>
<comment type="caution">
    <text evidence="5">The sequence shown here is derived from an EMBL/GenBank/DDBJ whole genome shotgun (WGS) entry which is preliminary data.</text>
</comment>
<evidence type="ECO:0000256" key="3">
    <source>
        <dbReference type="ARBA" id="ARBA00022807"/>
    </source>
</evidence>
<proteinExistence type="predicted"/>
<dbReference type="RefSeq" id="WP_074951837.1">
    <property type="nucleotide sequence ID" value="NZ_BJXR01000062.1"/>
</dbReference>
<reference evidence="5 6" key="1">
    <citation type="submission" date="2016-10" db="EMBL/GenBank/DDBJ databases">
        <authorList>
            <person name="Varghese N."/>
            <person name="Submissions S."/>
        </authorList>
    </citation>
    <scope>NUCLEOTIDE SEQUENCE [LARGE SCALE GENOMIC DNA]</scope>
    <source>
        <strain evidence="5 6">DSM 16525</strain>
    </source>
</reference>